<evidence type="ECO:0000256" key="1">
    <source>
        <dbReference type="ARBA" id="ARBA00022553"/>
    </source>
</evidence>
<dbReference type="InterPro" id="IPR001789">
    <property type="entry name" value="Sig_transdc_resp-reg_receiver"/>
</dbReference>
<dbReference type="PROSITE" id="PS00622">
    <property type="entry name" value="HTH_LUXR_1"/>
    <property type="match status" value="1"/>
</dbReference>
<dbReference type="KEGG" id="asd:AS9A_4410"/>
<dbReference type="GO" id="GO:0000160">
    <property type="term" value="P:phosphorelay signal transduction system"/>
    <property type="evidence" value="ECO:0007669"/>
    <property type="project" value="InterPro"/>
</dbReference>
<keyword evidence="4" id="KW-0804">Transcription</keyword>
<dbReference type="Pfam" id="PF00196">
    <property type="entry name" value="GerE"/>
    <property type="match status" value="1"/>
</dbReference>
<dbReference type="eggNOG" id="COG2197">
    <property type="taxonomic scope" value="Bacteria"/>
</dbReference>
<feature type="modified residue" description="4-aspartylphosphate" evidence="5">
    <location>
        <position position="54"/>
    </location>
</feature>
<dbReference type="Gene3D" id="3.40.50.2300">
    <property type="match status" value="1"/>
</dbReference>
<dbReference type="SMART" id="SM00421">
    <property type="entry name" value="HTH_LUXR"/>
    <property type="match status" value="1"/>
</dbReference>
<dbReference type="Pfam" id="PF00072">
    <property type="entry name" value="Response_reg"/>
    <property type="match status" value="1"/>
</dbReference>
<dbReference type="InterPro" id="IPR039420">
    <property type="entry name" value="WalR-like"/>
</dbReference>
<dbReference type="PROSITE" id="PS50110">
    <property type="entry name" value="RESPONSE_REGULATORY"/>
    <property type="match status" value="1"/>
</dbReference>
<keyword evidence="9" id="KW-1185">Reference proteome</keyword>
<dbReference type="OrthoDB" id="9808843at2"/>
<name>F6EMV1_HOYSD</name>
<accession>F6EMV1</accession>
<dbReference type="Proteomes" id="UP000009235">
    <property type="component" value="Chromosome"/>
</dbReference>
<sequence length="215" mass="23147">MIRVAVVDDDPLVRTALAAILGTEPDLEVVGEADDGVDVPALVQNCEPDVVLMDVRMPRINGIEATQRIAATGGPRVLVITTFENDSYVYDALRAGAAGFLLKRAKPDVLITAIRTLATTDALLFPESIRRLAMQQTRGRHRASSTVNLTARESDVLRALARGRTNAEIAAELYLSVETVKTHVGAILGKLGARDRTQAVIFAYESGLINVGENQ</sequence>
<dbReference type="RefSeq" id="WP_013809191.1">
    <property type="nucleotide sequence ID" value="NC_015564.1"/>
</dbReference>
<keyword evidence="1 5" id="KW-0597">Phosphoprotein</keyword>
<evidence type="ECO:0000313" key="9">
    <source>
        <dbReference type="Proteomes" id="UP000009235"/>
    </source>
</evidence>
<dbReference type="InterPro" id="IPR000792">
    <property type="entry name" value="Tscrpt_reg_LuxR_C"/>
</dbReference>
<dbReference type="AlphaFoldDB" id="F6EMV1"/>
<proteinExistence type="predicted"/>
<dbReference type="EMBL" id="CP002786">
    <property type="protein sequence ID" value="AEF42843.1"/>
    <property type="molecule type" value="Genomic_DNA"/>
</dbReference>
<evidence type="ECO:0000313" key="8">
    <source>
        <dbReference type="EMBL" id="AEF42843.1"/>
    </source>
</evidence>
<dbReference type="GO" id="GO:0003677">
    <property type="term" value="F:DNA binding"/>
    <property type="evidence" value="ECO:0007669"/>
    <property type="project" value="UniProtKB-KW"/>
</dbReference>
<gene>
    <name evidence="8" type="ordered locus">AS9A_4410</name>
</gene>
<dbReference type="STRING" id="443218.AS9A_4410"/>
<evidence type="ECO:0000256" key="4">
    <source>
        <dbReference type="ARBA" id="ARBA00023163"/>
    </source>
</evidence>
<evidence type="ECO:0000256" key="3">
    <source>
        <dbReference type="ARBA" id="ARBA00023125"/>
    </source>
</evidence>
<evidence type="ECO:0000259" key="6">
    <source>
        <dbReference type="PROSITE" id="PS50043"/>
    </source>
</evidence>
<dbReference type="PANTHER" id="PTHR43214:SF24">
    <property type="entry name" value="TRANSCRIPTIONAL REGULATORY PROTEIN NARL-RELATED"/>
    <property type="match status" value="1"/>
</dbReference>
<feature type="domain" description="HTH luxR-type" evidence="6">
    <location>
        <begin position="142"/>
        <end position="207"/>
    </location>
</feature>
<protein>
    <submittedName>
        <fullName evidence="8">Two component transcriptional regulator, LuxR family</fullName>
    </submittedName>
</protein>
<organism evidence="8 9">
    <name type="scientific">Hoyosella subflava (strain DSM 45089 / JCM 17490 / NBRC 109087 / DQS3-9A1)</name>
    <name type="common">Amycolicicoccus subflavus</name>
    <dbReference type="NCBI Taxonomy" id="443218"/>
    <lineage>
        <taxon>Bacteria</taxon>
        <taxon>Bacillati</taxon>
        <taxon>Actinomycetota</taxon>
        <taxon>Actinomycetes</taxon>
        <taxon>Mycobacteriales</taxon>
        <taxon>Hoyosellaceae</taxon>
        <taxon>Hoyosella</taxon>
    </lineage>
</organism>
<keyword evidence="3" id="KW-0238">DNA-binding</keyword>
<feature type="domain" description="Response regulatory" evidence="7">
    <location>
        <begin position="3"/>
        <end position="118"/>
    </location>
</feature>
<reference evidence="8 9" key="1">
    <citation type="journal article" date="2011" name="J. Bacteriol.">
        <title>Complete genome sequence of Amycolicicoccus subflavus DQS3-9A1T, an actinomycete isolated from crude oil-polluted soil.</title>
        <authorList>
            <person name="Cai M."/>
            <person name="Chen W.M."/>
            <person name="Nie Y."/>
            <person name="Chi C.Q."/>
            <person name="Wang Y.N."/>
            <person name="Tang Y.Q."/>
            <person name="Li G.Y."/>
            <person name="Wu X.L."/>
        </authorList>
    </citation>
    <scope>NUCLEOTIDE SEQUENCE [LARGE SCALE GENOMIC DNA]</scope>
    <source>
        <strain evidence="9">DSM 45089 / DQS3-9A1</strain>
    </source>
</reference>
<dbReference type="InterPro" id="IPR058245">
    <property type="entry name" value="NreC/VraR/RcsB-like_REC"/>
</dbReference>
<evidence type="ECO:0000256" key="5">
    <source>
        <dbReference type="PROSITE-ProRule" id="PRU00169"/>
    </source>
</evidence>
<dbReference type="HOGENOM" id="CLU_000445_90_10_11"/>
<dbReference type="InterPro" id="IPR011006">
    <property type="entry name" value="CheY-like_superfamily"/>
</dbReference>
<dbReference type="PRINTS" id="PR00038">
    <property type="entry name" value="HTHLUXR"/>
</dbReference>
<dbReference type="CDD" id="cd06170">
    <property type="entry name" value="LuxR_C_like"/>
    <property type="match status" value="1"/>
</dbReference>
<dbReference type="InterPro" id="IPR016032">
    <property type="entry name" value="Sig_transdc_resp-reg_C-effctor"/>
</dbReference>
<dbReference type="PANTHER" id="PTHR43214">
    <property type="entry name" value="TWO-COMPONENT RESPONSE REGULATOR"/>
    <property type="match status" value="1"/>
</dbReference>
<dbReference type="GO" id="GO:0006355">
    <property type="term" value="P:regulation of DNA-templated transcription"/>
    <property type="evidence" value="ECO:0007669"/>
    <property type="project" value="InterPro"/>
</dbReference>
<dbReference type="SMART" id="SM00448">
    <property type="entry name" value="REC"/>
    <property type="match status" value="1"/>
</dbReference>
<dbReference type="SUPFAM" id="SSF52172">
    <property type="entry name" value="CheY-like"/>
    <property type="match status" value="1"/>
</dbReference>
<dbReference type="PROSITE" id="PS50043">
    <property type="entry name" value="HTH_LUXR_2"/>
    <property type="match status" value="1"/>
</dbReference>
<keyword evidence="2" id="KW-0805">Transcription regulation</keyword>
<evidence type="ECO:0000256" key="2">
    <source>
        <dbReference type="ARBA" id="ARBA00023015"/>
    </source>
</evidence>
<dbReference type="CDD" id="cd17535">
    <property type="entry name" value="REC_NarL-like"/>
    <property type="match status" value="1"/>
</dbReference>
<evidence type="ECO:0000259" key="7">
    <source>
        <dbReference type="PROSITE" id="PS50110"/>
    </source>
</evidence>
<dbReference type="SUPFAM" id="SSF46894">
    <property type="entry name" value="C-terminal effector domain of the bipartite response regulators"/>
    <property type="match status" value="1"/>
</dbReference>